<gene>
    <name evidence="12" type="ORF">IPJ48_02800</name>
</gene>
<dbReference type="GO" id="GO:0055085">
    <property type="term" value="P:transmembrane transport"/>
    <property type="evidence" value="ECO:0007669"/>
    <property type="project" value="InterPro"/>
</dbReference>
<dbReference type="Pfam" id="PF03544">
    <property type="entry name" value="TonB_C"/>
    <property type="match status" value="1"/>
</dbReference>
<keyword evidence="7" id="KW-0653">Protein transport</keyword>
<dbReference type="EMBL" id="JADJNC010000004">
    <property type="protein sequence ID" value="MBK7422100.1"/>
    <property type="molecule type" value="Genomic_DNA"/>
</dbReference>
<dbReference type="Proteomes" id="UP000886602">
    <property type="component" value="Unassembled WGS sequence"/>
</dbReference>
<dbReference type="GO" id="GO:0098797">
    <property type="term" value="C:plasma membrane protein complex"/>
    <property type="evidence" value="ECO:0007669"/>
    <property type="project" value="TreeGrafter"/>
</dbReference>
<feature type="region of interest" description="Disordered" evidence="10">
    <location>
        <begin position="76"/>
        <end position="97"/>
    </location>
</feature>
<dbReference type="InterPro" id="IPR037682">
    <property type="entry name" value="TonB_C"/>
</dbReference>
<proteinExistence type="inferred from homology"/>
<dbReference type="PROSITE" id="PS52015">
    <property type="entry name" value="TONB_CTD"/>
    <property type="match status" value="1"/>
</dbReference>
<evidence type="ECO:0000313" key="13">
    <source>
        <dbReference type="Proteomes" id="UP000886602"/>
    </source>
</evidence>
<dbReference type="GO" id="GO:0031992">
    <property type="term" value="F:energy transducer activity"/>
    <property type="evidence" value="ECO:0007669"/>
    <property type="project" value="TreeGrafter"/>
</dbReference>
<dbReference type="PANTHER" id="PTHR33446:SF2">
    <property type="entry name" value="PROTEIN TONB"/>
    <property type="match status" value="1"/>
</dbReference>
<evidence type="ECO:0000256" key="8">
    <source>
        <dbReference type="ARBA" id="ARBA00022989"/>
    </source>
</evidence>
<comment type="similarity">
    <text evidence="2">Belongs to the TonB family.</text>
</comment>
<protein>
    <submittedName>
        <fullName evidence="12">Energy transducer TonB</fullName>
    </submittedName>
</protein>
<evidence type="ECO:0000256" key="7">
    <source>
        <dbReference type="ARBA" id="ARBA00022927"/>
    </source>
</evidence>
<evidence type="ECO:0000256" key="6">
    <source>
        <dbReference type="ARBA" id="ARBA00022692"/>
    </source>
</evidence>
<evidence type="ECO:0000256" key="3">
    <source>
        <dbReference type="ARBA" id="ARBA00022448"/>
    </source>
</evidence>
<evidence type="ECO:0000256" key="10">
    <source>
        <dbReference type="SAM" id="MobiDB-lite"/>
    </source>
</evidence>
<comment type="subcellular location">
    <subcellularLocation>
        <location evidence="1">Cell inner membrane</location>
        <topology evidence="1">Single-pass membrane protein</topology>
        <orientation evidence="1">Periplasmic side</orientation>
    </subcellularLocation>
</comment>
<comment type="caution">
    <text evidence="12">The sequence shown here is derived from an EMBL/GenBank/DDBJ whole genome shotgun (WGS) entry which is preliminary data.</text>
</comment>
<feature type="domain" description="TonB C-terminal" evidence="11">
    <location>
        <begin position="103"/>
        <end position="188"/>
    </location>
</feature>
<evidence type="ECO:0000259" key="11">
    <source>
        <dbReference type="PROSITE" id="PS52015"/>
    </source>
</evidence>
<name>A0A9D7FBP1_9RHOO</name>
<dbReference type="AlphaFoldDB" id="A0A9D7FBP1"/>
<reference evidence="12" key="1">
    <citation type="submission" date="2020-10" db="EMBL/GenBank/DDBJ databases">
        <title>Connecting structure to function with the recovery of over 1000 high-quality activated sludge metagenome-assembled genomes encoding full-length rRNA genes using long-read sequencing.</title>
        <authorList>
            <person name="Singleton C.M."/>
            <person name="Petriglieri F."/>
            <person name="Kristensen J.M."/>
            <person name="Kirkegaard R.H."/>
            <person name="Michaelsen T.Y."/>
            <person name="Andersen M.H."/>
            <person name="Karst S.M."/>
            <person name="Dueholm M.S."/>
            <person name="Nielsen P.H."/>
            <person name="Albertsen M."/>
        </authorList>
    </citation>
    <scope>NUCLEOTIDE SEQUENCE</scope>
    <source>
        <strain evidence="12">EsbW_18-Q3-R4-48_MAXAC.044</strain>
    </source>
</reference>
<keyword evidence="5" id="KW-0997">Cell inner membrane</keyword>
<organism evidence="12 13">
    <name type="scientific">Candidatus Propionivibrio dominans</name>
    <dbReference type="NCBI Taxonomy" id="2954373"/>
    <lineage>
        <taxon>Bacteria</taxon>
        <taxon>Pseudomonadati</taxon>
        <taxon>Pseudomonadota</taxon>
        <taxon>Betaproteobacteria</taxon>
        <taxon>Rhodocyclales</taxon>
        <taxon>Rhodocyclaceae</taxon>
        <taxon>Propionivibrio</taxon>
    </lineage>
</organism>
<dbReference type="GO" id="GO:0015031">
    <property type="term" value="P:protein transport"/>
    <property type="evidence" value="ECO:0007669"/>
    <property type="project" value="UniProtKB-KW"/>
</dbReference>
<dbReference type="SUPFAM" id="SSF74653">
    <property type="entry name" value="TolA/TonB C-terminal domain"/>
    <property type="match status" value="1"/>
</dbReference>
<keyword evidence="9" id="KW-0472">Membrane</keyword>
<evidence type="ECO:0000256" key="1">
    <source>
        <dbReference type="ARBA" id="ARBA00004383"/>
    </source>
</evidence>
<keyword evidence="3" id="KW-0813">Transport</keyword>
<keyword evidence="4" id="KW-1003">Cell membrane</keyword>
<dbReference type="Gene3D" id="3.30.1150.10">
    <property type="match status" value="1"/>
</dbReference>
<accession>A0A9D7FBP1</accession>
<feature type="compositionally biased region" description="Pro residues" evidence="10">
    <location>
        <begin position="81"/>
        <end position="92"/>
    </location>
</feature>
<evidence type="ECO:0000313" key="12">
    <source>
        <dbReference type="EMBL" id="MBK7422100.1"/>
    </source>
</evidence>
<dbReference type="PANTHER" id="PTHR33446">
    <property type="entry name" value="PROTEIN TONB-RELATED"/>
    <property type="match status" value="1"/>
</dbReference>
<evidence type="ECO:0000256" key="4">
    <source>
        <dbReference type="ARBA" id="ARBA00022475"/>
    </source>
</evidence>
<evidence type="ECO:0000256" key="2">
    <source>
        <dbReference type="ARBA" id="ARBA00006555"/>
    </source>
</evidence>
<dbReference type="InterPro" id="IPR006260">
    <property type="entry name" value="TonB/TolA_C"/>
</dbReference>
<dbReference type="NCBIfam" id="TIGR01352">
    <property type="entry name" value="tonB_Cterm"/>
    <property type="match status" value="1"/>
</dbReference>
<keyword evidence="8" id="KW-1133">Transmembrane helix</keyword>
<keyword evidence="6" id="KW-0812">Transmembrane</keyword>
<sequence>MLRRVLLHNTVLMPLRLILALALSLAVHSVLFLPDILKRFSVAPPRPALQATLRLPPLPDVPTADPLLKNTIDAEDAPQVATPPPPVTPDKPPVAQAKPVAKREVQVAQRKLSEHLFYPPEAVARGLEGEVRLIVKLNADGGVDDVSIAASSGYPILDNAAVKAAYAMGRLTGASSRELILPVIFRLQ</sequence>
<dbReference type="InterPro" id="IPR051045">
    <property type="entry name" value="TonB-dependent_transducer"/>
</dbReference>
<evidence type="ECO:0000256" key="9">
    <source>
        <dbReference type="ARBA" id="ARBA00023136"/>
    </source>
</evidence>
<evidence type="ECO:0000256" key="5">
    <source>
        <dbReference type="ARBA" id="ARBA00022519"/>
    </source>
</evidence>